<dbReference type="EMBL" id="JBHTOA010000021">
    <property type="protein sequence ID" value="MFD1398653.1"/>
    <property type="molecule type" value="Genomic_DNA"/>
</dbReference>
<evidence type="ECO:0000313" key="1">
    <source>
        <dbReference type="EMBL" id="MFD1398653.1"/>
    </source>
</evidence>
<evidence type="ECO:0008006" key="3">
    <source>
        <dbReference type="Google" id="ProtNLM"/>
    </source>
</evidence>
<evidence type="ECO:0000313" key="2">
    <source>
        <dbReference type="Proteomes" id="UP001597199"/>
    </source>
</evidence>
<proteinExistence type="predicted"/>
<dbReference type="RefSeq" id="WP_204119781.1">
    <property type="nucleotide sequence ID" value="NZ_BOLV01000028.1"/>
</dbReference>
<name>A0ABW4BFK0_9LACO</name>
<keyword evidence="2" id="KW-1185">Reference proteome</keyword>
<dbReference type="Proteomes" id="UP001597199">
    <property type="component" value="Unassembled WGS sequence"/>
</dbReference>
<protein>
    <recommendedName>
        <fullName evidence="3">Phage gp6-like head-tail connector protein</fullName>
    </recommendedName>
</protein>
<reference evidence="2" key="1">
    <citation type="journal article" date="2019" name="Int. J. Syst. Evol. Microbiol.">
        <title>The Global Catalogue of Microorganisms (GCM) 10K type strain sequencing project: providing services to taxonomists for standard genome sequencing and annotation.</title>
        <authorList>
            <consortium name="The Broad Institute Genomics Platform"/>
            <consortium name="The Broad Institute Genome Sequencing Center for Infectious Disease"/>
            <person name="Wu L."/>
            <person name="Ma J."/>
        </authorList>
    </citation>
    <scope>NUCLEOTIDE SEQUENCE [LARGE SCALE GENOMIC DNA]</scope>
    <source>
        <strain evidence="2">CCM 9110</strain>
    </source>
</reference>
<organism evidence="1 2">
    <name type="scientific">Lacticaseibacillus suilingensis</name>
    <dbReference type="NCBI Taxonomy" id="2799577"/>
    <lineage>
        <taxon>Bacteria</taxon>
        <taxon>Bacillati</taxon>
        <taxon>Bacillota</taxon>
        <taxon>Bacilli</taxon>
        <taxon>Lactobacillales</taxon>
        <taxon>Lactobacillaceae</taxon>
        <taxon>Lacticaseibacillus</taxon>
    </lineage>
</organism>
<comment type="caution">
    <text evidence="1">The sequence shown here is derived from an EMBL/GenBank/DDBJ whole genome shotgun (WGS) entry which is preliminary data.</text>
</comment>
<gene>
    <name evidence="1" type="ORF">ACFQ41_04980</name>
</gene>
<accession>A0ABW4BFK0</accession>
<sequence length="90" mass="9919">MAELDKLGLLKANLGITSEARDQYLNSILESVTAELYDKGLSVSDSDSVAVMLLVDYAAWRFRNRGEGAMPRNIQYRLHNLMLGQVSGSA</sequence>